<dbReference type="OrthoDB" id="7065534at2"/>
<evidence type="ECO:0000313" key="2">
    <source>
        <dbReference type="EMBL" id="KOY83003.1"/>
    </source>
</evidence>
<name>A0A0M9DLE8_9BACI</name>
<dbReference type="InterPro" id="IPR005363">
    <property type="entry name" value="UPF0167"/>
</dbReference>
<reference evidence="2 3" key="1">
    <citation type="submission" date="2015-07" db="EMBL/GenBank/DDBJ databases">
        <title>Genome sequencing project for genomic taxonomy and phylogenomics of Bacillus-like bacteria.</title>
        <authorList>
            <person name="Liu B."/>
            <person name="Wang J."/>
            <person name="Zhu Y."/>
            <person name="Liu G."/>
            <person name="Chen Q."/>
            <person name="Chen Z."/>
            <person name="Che J."/>
            <person name="Ge C."/>
            <person name="Shi H."/>
            <person name="Pan Z."/>
            <person name="Liu X."/>
        </authorList>
    </citation>
    <scope>NUCLEOTIDE SEQUENCE [LARGE SCALE GENOMIC DNA]</scope>
    <source>
        <strain evidence="2 3">DSM 54</strain>
    </source>
</reference>
<proteinExistence type="inferred from homology"/>
<dbReference type="EMBL" id="LGCI01000005">
    <property type="protein sequence ID" value="KOY83003.1"/>
    <property type="molecule type" value="Genomic_DNA"/>
</dbReference>
<gene>
    <name evidence="2" type="ORF">ADM90_06740</name>
</gene>
<protein>
    <recommendedName>
        <fullName evidence="4">CbrC family protein</fullName>
    </recommendedName>
</protein>
<dbReference type="STRING" id="33935.ADM90_06740"/>
<comment type="similarity">
    <text evidence="1">Belongs to the UPF0167 family.</text>
</comment>
<comment type="caution">
    <text evidence="2">The sequence shown here is derived from an EMBL/GenBank/DDBJ whole genome shotgun (WGS) entry which is preliminary data.</text>
</comment>
<sequence>MTTNLIEQWHQQRKTFNSADAKSIHTMHKLKEQGKQAEPTEANLRILVDIYCMLRMYNEAYKVFTAVMDLTNKKDQKKYGSIKYWVDNPQHVSPLLPRDIQETNELTTPLPTFKYMPNPLQTGVFEIGEIVVCDCCEQEVDIYCTKGIYAIEEVEYLCPSCIHSGRAAQKFDGEFQQDLLNPELVSNEDYTKEVLYRTPGYISWQGNNWLAHCTDYCAFLGYVGWQELMDMGITKVLEHFNGYTHEELAATLRNNGSHQGYLFQCLECQQYIVYSDWD</sequence>
<dbReference type="AlphaFoldDB" id="A0A0M9DLE8"/>
<keyword evidence="3" id="KW-1185">Reference proteome</keyword>
<dbReference type="PATRIC" id="fig|33935.3.peg.788"/>
<dbReference type="Pfam" id="PF03691">
    <property type="entry name" value="UPF0167"/>
    <property type="match status" value="1"/>
</dbReference>
<evidence type="ECO:0000256" key="1">
    <source>
        <dbReference type="ARBA" id="ARBA00008525"/>
    </source>
</evidence>
<dbReference type="Proteomes" id="UP000037977">
    <property type="component" value="Unassembled WGS sequence"/>
</dbReference>
<accession>A0A0M9DLE8</accession>
<evidence type="ECO:0008006" key="4">
    <source>
        <dbReference type="Google" id="ProtNLM"/>
    </source>
</evidence>
<evidence type="ECO:0000313" key="3">
    <source>
        <dbReference type="Proteomes" id="UP000037977"/>
    </source>
</evidence>
<organism evidence="2 3">
    <name type="scientific">Lysinibacillus macroides</name>
    <dbReference type="NCBI Taxonomy" id="33935"/>
    <lineage>
        <taxon>Bacteria</taxon>
        <taxon>Bacillati</taxon>
        <taxon>Bacillota</taxon>
        <taxon>Bacilli</taxon>
        <taxon>Bacillales</taxon>
        <taxon>Bacillaceae</taxon>
        <taxon>Lysinibacillus</taxon>
    </lineage>
</organism>
<dbReference type="RefSeq" id="WP_053994245.1">
    <property type="nucleotide sequence ID" value="NZ_CP065643.1"/>
</dbReference>